<feature type="domain" description="Zinc finger PMZ-type" evidence="4">
    <location>
        <begin position="199"/>
        <end position="226"/>
    </location>
</feature>
<proteinExistence type="predicted"/>
<protein>
    <recommendedName>
        <fullName evidence="4">Zinc finger PMZ-type domain-containing protein</fullName>
    </recommendedName>
</protein>
<gene>
    <name evidence="5" type="ORF">PHAVU_006G014300g</name>
</gene>
<dbReference type="InterPro" id="IPR007527">
    <property type="entry name" value="Znf_SWIM"/>
</dbReference>
<name>V7BNH5_PHAVU</name>
<dbReference type="Gramene" id="ESW18116">
    <property type="protein sequence ID" value="ESW18116"/>
    <property type="gene ID" value="PHAVU_006G014300g"/>
</dbReference>
<evidence type="ECO:0000313" key="5">
    <source>
        <dbReference type="EMBL" id="ESW18116.1"/>
    </source>
</evidence>
<keyword evidence="1" id="KW-0479">Metal-binding</keyword>
<dbReference type="STRING" id="3885.V7BNH5"/>
<dbReference type="Pfam" id="PF10551">
    <property type="entry name" value="MULE"/>
    <property type="match status" value="1"/>
</dbReference>
<accession>V7BNH5</accession>
<keyword evidence="6" id="KW-1185">Reference proteome</keyword>
<dbReference type="Proteomes" id="UP000000226">
    <property type="component" value="Chromosome 6"/>
</dbReference>
<dbReference type="SMART" id="SM00575">
    <property type="entry name" value="ZnF_PMZ"/>
    <property type="match status" value="1"/>
</dbReference>
<dbReference type="OrthoDB" id="1428231at2759"/>
<dbReference type="OMA" id="AHAWAVF"/>
<dbReference type="PANTHER" id="PTHR31973:SF195">
    <property type="entry name" value="MUDR FAMILY TRANSPOSASE"/>
    <property type="match status" value="1"/>
</dbReference>
<organism evidence="5 6">
    <name type="scientific">Phaseolus vulgaris</name>
    <name type="common">Kidney bean</name>
    <name type="synonym">French bean</name>
    <dbReference type="NCBI Taxonomy" id="3885"/>
    <lineage>
        <taxon>Eukaryota</taxon>
        <taxon>Viridiplantae</taxon>
        <taxon>Streptophyta</taxon>
        <taxon>Embryophyta</taxon>
        <taxon>Tracheophyta</taxon>
        <taxon>Spermatophyta</taxon>
        <taxon>Magnoliopsida</taxon>
        <taxon>eudicotyledons</taxon>
        <taxon>Gunneridae</taxon>
        <taxon>Pentapetalae</taxon>
        <taxon>rosids</taxon>
        <taxon>fabids</taxon>
        <taxon>Fabales</taxon>
        <taxon>Fabaceae</taxon>
        <taxon>Papilionoideae</taxon>
        <taxon>50 kb inversion clade</taxon>
        <taxon>NPAAA clade</taxon>
        <taxon>indigoferoid/millettioid clade</taxon>
        <taxon>Phaseoleae</taxon>
        <taxon>Phaseolus</taxon>
    </lineage>
</organism>
<dbReference type="PANTHER" id="PTHR31973">
    <property type="entry name" value="POLYPROTEIN, PUTATIVE-RELATED"/>
    <property type="match status" value="1"/>
</dbReference>
<evidence type="ECO:0000256" key="1">
    <source>
        <dbReference type="ARBA" id="ARBA00022723"/>
    </source>
</evidence>
<evidence type="ECO:0000256" key="3">
    <source>
        <dbReference type="ARBA" id="ARBA00022833"/>
    </source>
</evidence>
<evidence type="ECO:0000313" key="6">
    <source>
        <dbReference type="Proteomes" id="UP000000226"/>
    </source>
</evidence>
<keyword evidence="2" id="KW-0863">Zinc-finger</keyword>
<dbReference type="AlphaFoldDB" id="V7BNH5"/>
<evidence type="ECO:0000256" key="2">
    <source>
        <dbReference type="ARBA" id="ARBA00022771"/>
    </source>
</evidence>
<dbReference type="Pfam" id="PF04434">
    <property type="entry name" value="SWIM"/>
    <property type="match status" value="1"/>
</dbReference>
<dbReference type="EMBL" id="CM002293">
    <property type="protein sequence ID" value="ESW18116.1"/>
    <property type="molecule type" value="Genomic_DNA"/>
</dbReference>
<sequence>MDVNGGLEHPLAIDGVQDNSCYIFECVFWAFNHCIDDFNYCKPIVQVDRTFLTEKYHGTLLTAIGQDGNRNVFPLAFAIVEEFAWEGHGLLSVYCIRHIASNFNKKFKNAEAKRQLINMGRRYDHITTNLAECMNSVLKKARSLPICALVKTIFERTKSWFVERGTKIRCMLRVGHQYPEDIIALLRENEQQSAILNDWWCYCGEFQALQFPCAHVIVVYSTCHLQPKKFIDLIYSLQYILRAYKVEFHPVRNEDY</sequence>
<evidence type="ECO:0000259" key="4">
    <source>
        <dbReference type="SMART" id="SM00575"/>
    </source>
</evidence>
<dbReference type="InterPro" id="IPR018289">
    <property type="entry name" value="MULE_transposase_dom"/>
</dbReference>
<dbReference type="GO" id="GO:0008270">
    <property type="term" value="F:zinc ion binding"/>
    <property type="evidence" value="ECO:0007669"/>
    <property type="project" value="UniProtKB-KW"/>
</dbReference>
<keyword evidence="3" id="KW-0862">Zinc</keyword>
<dbReference type="InterPro" id="IPR006564">
    <property type="entry name" value="Znf_PMZ"/>
</dbReference>
<reference evidence="6" key="1">
    <citation type="journal article" date="2014" name="Nat. Genet.">
        <title>A reference genome for common bean and genome-wide analysis of dual domestications.</title>
        <authorList>
            <person name="Schmutz J."/>
            <person name="McClean P.E."/>
            <person name="Mamidi S."/>
            <person name="Wu G.A."/>
            <person name="Cannon S.B."/>
            <person name="Grimwood J."/>
            <person name="Jenkins J."/>
            <person name="Shu S."/>
            <person name="Song Q."/>
            <person name="Chavarro C."/>
            <person name="Torres-Torres M."/>
            <person name="Geffroy V."/>
            <person name="Moghaddam S.M."/>
            <person name="Gao D."/>
            <person name="Abernathy B."/>
            <person name="Barry K."/>
            <person name="Blair M."/>
            <person name="Brick M.A."/>
            <person name="Chovatia M."/>
            <person name="Gepts P."/>
            <person name="Goodstein D.M."/>
            <person name="Gonzales M."/>
            <person name="Hellsten U."/>
            <person name="Hyten D.L."/>
            <person name="Jia G."/>
            <person name="Kelly J.D."/>
            <person name="Kudrna D."/>
            <person name="Lee R."/>
            <person name="Richard M.M."/>
            <person name="Miklas P.N."/>
            <person name="Osorno J.M."/>
            <person name="Rodrigues J."/>
            <person name="Thareau V."/>
            <person name="Urrea C.A."/>
            <person name="Wang M."/>
            <person name="Yu Y."/>
            <person name="Zhang M."/>
            <person name="Wing R.A."/>
            <person name="Cregan P.B."/>
            <person name="Rokhsar D.S."/>
            <person name="Jackson S.A."/>
        </authorList>
    </citation>
    <scope>NUCLEOTIDE SEQUENCE [LARGE SCALE GENOMIC DNA]</scope>
    <source>
        <strain evidence="6">cv. G19833</strain>
    </source>
</reference>